<evidence type="ECO:0000256" key="6">
    <source>
        <dbReference type="ARBA" id="ARBA00023157"/>
    </source>
</evidence>
<keyword evidence="6" id="KW-1015">Disulfide bond</keyword>
<dbReference type="AlphaFoldDB" id="A0A2S3IN31"/>
<reference evidence="11" key="1">
    <citation type="submission" date="2018-04" db="EMBL/GenBank/DDBJ databases">
        <title>WGS assembly of Panicum hallii.</title>
        <authorList>
            <person name="Lovell J."/>
            <person name="Jenkins J."/>
            <person name="Lowry D."/>
            <person name="Mamidi S."/>
            <person name="Sreedasyam A."/>
            <person name="Weng X."/>
            <person name="Barry K."/>
            <person name="Bonette J."/>
            <person name="Campitelli B."/>
            <person name="Daum C."/>
            <person name="Gordon S."/>
            <person name="Gould B."/>
            <person name="Lipzen A."/>
            <person name="Macqueen A."/>
            <person name="Palacio-Mejia J."/>
            <person name="Plott C."/>
            <person name="Shakirov E."/>
            <person name="Shu S."/>
            <person name="Yoshinaga Y."/>
            <person name="Zane M."/>
            <person name="Rokhsar D."/>
            <person name="Grimwood J."/>
            <person name="Schmutz J."/>
            <person name="Juenger T."/>
        </authorList>
    </citation>
    <scope>NUCLEOTIDE SEQUENCE [LARGE SCALE GENOMIC DNA]</scope>
    <source>
        <strain evidence="11">FIL2</strain>
    </source>
</reference>
<feature type="compositionally biased region" description="Low complexity" evidence="8">
    <location>
        <begin position="208"/>
        <end position="224"/>
    </location>
</feature>
<dbReference type="Proteomes" id="UP000243499">
    <property type="component" value="Chromosome 9"/>
</dbReference>
<feature type="chain" id="PRO_5033320944" description="X8 domain-containing protein" evidence="9">
    <location>
        <begin position="20"/>
        <end position="353"/>
    </location>
</feature>
<name>A0A2S3IN31_9POAL</name>
<dbReference type="Gene3D" id="1.20.58.1040">
    <property type="match status" value="1"/>
</dbReference>
<gene>
    <name evidence="11" type="ORF">PAHAL_9G315800</name>
</gene>
<feature type="signal peptide" evidence="9">
    <location>
        <begin position="1"/>
        <end position="19"/>
    </location>
</feature>
<evidence type="ECO:0000256" key="5">
    <source>
        <dbReference type="ARBA" id="ARBA00023136"/>
    </source>
</evidence>
<dbReference type="SMART" id="SM00768">
    <property type="entry name" value="X8"/>
    <property type="match status" value="1"/>
</dbReference>
<dbReference type="Gramene" id="PAN48048">
    <property type="protein sequence ID" value="PAN48048"/>
    <property type="gene ID" value="PAHAL_9G315800"/>
</dbReference>
<evidence type="ECO:0000259" key="10">
    <source>
        <dbReference type="SMART" id="SM00768"/>
    </source>
</evidence>
<dbReference type="InterPro" id="IPR044788">
    <property type="entry name" value="X8_dom_prot"/>
</dbReference>
<evidence type="ECO:0000256" key="1">
    <source>
        <dbReference type="ARBA" id="ARBA00004609"/>
    </source>
</evidence>
<proteinExistence type="predicted"/>
<dbReference type="GO" id="GO:0005886">
    <property type="term" value="C:plasma membrane"/>
    <property type="evidence" value="ECO:0007669"/>
    <property type="project" value="UniProtKB-SubCell"/>
</dbReference>
<dbReference type="EMBL" id="CM008054">
    <property type="protein sequence ID" value="PAN48048.1"/>
    <property type="molecule type" value="Genomic_DNA"/>
</dbReference>
<evidence type="ECO:0000256" key="3">
    <source>
        <dbReference type="ARBA" id="ARBA00022622"/>
    </source>
</evidence>
<keyword evidence="3" id="KW-0449">Lipoprotein</keyword>
<keyword evidence="4 9" id="KW-0732">Signal</keyword>
<evidence type="ECO:0000256" key="7">
    <source>
        <dbReference type="ARBA" id="ARBA00023180"/>
    </source>
</evidence>
<evidence type="ECO:0000256" key="4">
    <source>
        <dbReference type="ARBA" id="ARBA00022729"/>
    </source>
</evidence>
<dbReference type="Pfam" id="PF07983">
    <property type="entry name" value="X8"/>
    <property type="match status" value="1"/>
</dbReference>
<evidence type="ECO:0000313" key="11">
    <source>
        <dbReference type="EMBL" id="PAN48046.1"/>
    </source>
</evidence>
<protein>
    <recommendedName>
        <fullName evidence="10">X8 domain-containing protein</fullName>
    </recommendedName>
</protein>
<dbReference type="EMBL" id="CM008054">
    <property type="protein sequence ID" value="PAN47844.2"/>
    <property type="molecule type" value="Genomic_DNA"/>
</dbReference>
<dbReference type="Gramene" id="PAN48046">
    <property type="protein sequence ID" value="PAN48046"/>
    <property type="gene ID" value="PAHAL_9G315800"/>
</dbReference>
<feature type="domain" description="X8" evidence="10">
    <location>
        <begin position="265"/>
        <end position="350"/>
    </location>
</feature>
<dbReference type="EMBL" id="CM008054">
    <property type="protein sequence ID" value="PAN48046.1"/>
    <property type="molecule type" value="Genomic_DNA"/>
</dbReference>
<dbReference type="PANTHER" id="PTHR31044">
    <property type="entry name" value="BETA-1,3 GLUCANASE"/>
    <property type="match status" value="1"/>
</dbReference>
<sequence length="353" mass="37377">MEFLLLFLVSGSLLLPSLGLAVLGQEGRQLVHLNEPSQAGVHVSVAHKDLPMVASSVLGAESWLRTHVLAHYPSEHITAIVVGRGVTCNHGQELVWLRLSHAIKNLHHSLVRWGLVDDIKVTSDSPLCARDIVVLQRRLYGRHHLPSSAMFPPLQPPVASTYMSPPAGVPLSFAPNYPPEVVPAVPPTEVVPPHSPIFAPASPPPVVSATPPLTMPSTSPTSTPASPPEVTGGMAPSAMSPPCLAPPTATMSPPPWSGGGNGGGLWCVAKPTVPEDKLQEAMDYACSQDGVNCQEIAAGGSCFYPDNIASHASYAFNSYWQKMKQIGGSCNFGGTALLINSDPSYLQCRFMLS</sequence>
<dbReference type="PANTHER" id="PTHR31044:SF140">
    <property type="entry name" value="EXPRESSED PROTEIN"/>
    <property type="match status" value="1"/>
</dbReference>
<accession>A0A2S3IN31</accession>
<dbReference type="Gene3D" id="3.20.20.80">
    <property type="entry name" value="Glycosidases"/>
    <property type="match status" value="1"/>
</dbReference>
<evidence type="ECO:0000256" key="2">
    <source>
        <dbReference type="ARBA" id="ARBA00022475"/>
    </source>
</evidence>
<dbReference type="Gramene" id="PAN47844">
    <property type="protein sequence ID" value="PAN47844"/>
    <property type="gene ID" value="PAHAL_9G315800"/>
</dbReference>
<evidence type="ECO:0000256" key="8">
    <source>
        <dbReference type="SAM" id="MobiDB-lite"/>
    </source>
</evidence>
<dbReference type="InterPro" id="IPR012946">
    <property type="entry name" value="X8"/>
</dbReference>
<keyword evidence="2" id="KW-1003">Cell membrane</keyword>
<dbReference type="FunFam" id="1.20.58.1040:FF:000001">
    <property type="entry name" value="Glucan endo-1,3-beta-glucosidase 4"/>
    <property type="match status" value="1"/>
</dbReference>
<comment type="subcellular location">
    <subcellularLocation>
        <location evidence="1">Cell membrane</location>
        <topology evidence="1">Lipid-anchor</topology>
        <topology evidence="1">GPI-anchor</topology>
    </subcellularLocation>
</comment>
<feature type="region of interest" description="Disordered" evidence="8">
    <location>
        <begin position="208"/>
        <end position="237"/>
    </location>
</feature>
<organism evidence="11">
    <name type="scientific">Panicum hallii</name>
    <dbReference type="NCBI Taxonomy" id="206008"/>
    <lineage>
        <taxon>Eukaryota</taxon>
        <taxon>Viridiplantae</taxon>
        <taxon>Streptophyta</taxon>
        <taxon>Embryophyta</taxon>
        <taxon>Tracheophyta</taxon>
        <taxon>Spermatophyta</taxon>
        <taxon>Magnoliopsida</taxon>
        <taxon>Liliopsida</taxon>
        <taxon>Poales</taxon>
        <taxon>Poaceae</taxon>
        <taxon>PACMAD clade</taxon>
        <taxon>Panicoideae</taxon>
        <taxon>Panicodae</taxon>
        <taxon>Paniceae</taxon>
        <taxon>Panicinae</taxon>
        <taxon>Panicum</taxon>
        <taxon>Panicum sect. Panicum</taxon>
    </lineage>
</organism>
<dbReference type="GO" id="GO:0009506">
    <property type="term" value="C:plasmodesma"/>
    <property type="evidence" value="ECO:0007669"/>
    <property type="project" value="UniProtKB-ARBA"/>
</dbReference>
<keyword evidence="5" id="KW-0472">Membrane</keyword>
<keyword evidence="7" id="KW-0325">Glycoprotein</keyword>
<dbReference type="GO" id="GO:0098552">
    <property type="term" value="C:side of membrane"/>
    <property type="evidence" value="ECO:0007669"/>
    <property type="project" value="UniProtKB-KW"/>
</dbReference>
<keyword evidence="3" id="KW-0336">GPI-anchor</keyword>
<evidence type="ECO:0000256" key="9">
    <source>
        <dbReference type="SAM" id="SignalP"/>
    </source>
</evidence>